<name>A0ABW0W303_9BACL</name>
<keyword evidence="5" id="KW-1185">Reference proteome</keyword>
<dbReference type="Proteomes" id="UP001596047">
    <property type="component" value="Unassembled WGS sequence"/>
</dbReference>
<dbReference type="EMBL" id="JBHSOW010000068">
    <property type="protein sequence ID" value="MFC5651101.1"/>
    <property type="molecule type" value="Genomic_DNA"/>
</dbReference>
<dbReference type="SUPFAM" id="SSF51419">
    <property type="entry name" value="PLP-binding barrel"/>
    <property type="match status" value="1"/>
</dbReference>
<dbReference type="PANTHER" id="PTHR28004:SF2">
    <property type="entry name" value="D-SERINE DEHYDRATASE"/>
    <property type="match status" value="1"/>
</dbReference>
<sequence length="367" mass="39304">MHKNDLDTPYVLIDLDKMEINLATMQANADSAGVSLRPHTKTHKMPILAHKQMDAGAIGITVAKLGEAEVMAAGGIKDILIAYPIIGEQKIDRLIRLAKQTNIIVAVDSYEAASAISRAASRDSNCQVGIAVEIDCGFKRVGVGPGDPALDLAKKIVQLPGIRFRGITTFAGHSYDTVNDKQLHDISAHEGHTAVETAHLLRENGIAVDIISVGSTPSAKYAAQIPGVTEIRPGTYIFGDIMQVANRAHLLQNCALTVKVTVISRPSADRAVVDAGTKVFTSDGDDSPFGTGRGYVVERPSLVLSWLTEEHGMVIVPPEHQDLAIGDTLEIIPIHACAVVNMVDEIAAVRDGKVEAIWPVWGRGKVR</sequence>
<dbReference type="SMART" id="SM01119">
    <property type="entry name" value="D-ser_dehydrat"/>
    <property type="match status" value="1"/>
</dbReference>
<dbReference type="InterPro" id="IPR042208">
    <property type="entry name" value="D-ser_dehydrat-like_sf"/>
</dbReference>
<proteinExistence type="inferred from homology"/>
<protein>
    <submittedName>
        <fullName evidence="4">Alanine racemase</fullName>
        <ecNumber evidence="4">5.1.1.1</ecNumber>
    </submittedName>
</protein>
<evidence type="ECO:0000256" key="1">
    <source>
        <dbReference type="ARBA" id="ARBA00005323"/>
    </source>
</evidence>
<dbReference type="InterPro" id="IPR001608">
    <property type="entry name" value="Ala_racemase_N"/>
</dbReference>
<comment type="caution">
    <text evidence="4">The sequence shown here is derived from an EMBL/GenBank/DDBJ whole genome shotgun (WGS) entry which is preliminary data.</text>
</comment>
<evidence type="ECO:0000259" key="3">
    <source>
        <dbReference type="SMART" id="SM01119"/>
    </source>
</evidence>
<dbReference type="Gene3D" id="3.20.20.10">
    <property type="entry name" value="Alanine racemase"/>
    <property type="match status" value="1"/>
</dbReference>
<dbReference type="Pfam" id="PF01168">
    <property type="entry name" value="Ala_racemase_N"/>
    <property type="match status" value="1"/>
</dbReference>
<organism evidence="4 5">
    <name type="scientific">Paenibacillus solisilvae</name>
    <dbReference type="NCBI Taxonomy" id="2486751"/>
    <lineage>
        <taxon>Bacteria</taxon>
        <taxon>Bacillati</taxon>
        <taxon>Bacillota</taxon>
        <taxon>Bacilli</taxon>
        <taxon>Bacillales</taxon>
        <taxon>Paenibacillaceae</taxon>
        <taxon>Paenibacillus</taxon>
    </lineage>
</organism>
<dbReference type="GO" id="GO:0008784">
    <property type="term" value="F:alanine racemase activity"/>
    <property type="evidence" value="ECO:0007669"/>
    <property type="project" value="UniProtKB-EC"/>
</dbReference>
<accession>A0ABW0W303</accession>
<comment type="similarity">
    <text evidence="1">Belongs to the DSD1 family.</text>
</comment>
<dbReference type="InterPro" id="IPR051466">
    <property type="entry name" value="D-amino_acid_metab_enzyme"/>
</dbReference>
<dbReference type="EC" id="5.1.1.1" evidence="4"/>
<reference evidence="5" key="1">
    <citation type="journal article" date="2019" name="Int. J. Syst. Evol. Microbiol.">
        <title>The Global Catalogue of Microorganisms (GCM) 10K type strain sequencing project: providing services to taxonomists for standard genome sequencing and annotation.</title>
        <authorList>
            <consortium name="The Broad Institute Genomics Platform"/>
            <consortium name="The Broad Institute Genome Sequencing Center for Infectious Disease"/>
            <person name="Wu L."/>
            <person name="Ma J."/>
        </authorList>
    </citation>
    <scope>NUCLEOTIDE SEQUENCE [LARGE SCALE GENOMIC DNA]</scope>
    <source>
        <strain evidence="5">CGMCC 1.3240</strain>
    </source>
</reference>
<dbReference type="RefSeq" id="WP_379189696.1">
    <property type="nucleotide sequence ID" value="NZ_JBHSOW010000068.1"/>
</dbReference>
<dbReference type="InterPro" id="IPR026956">
    <property type="entry name" value="D-ser_dehydrat-like_dom"/>
</dbReference>
<evidence type="ECO:0000256" key="2">
    <source>
        <dbReference type="ARBA" id="ARBA00023239"/>
    </source>
</evidence>
<gene>
    <name evidence="4" type="ORF">ACFPYJ_18705</name>
</gene>
<dbReference type="Pfam" id="PF14031">
    <property type="entry name" value="D-ser_dehydrat"/>
    <property type="match status" value="1"/>
</dbReference>
<keyword evidence="4" id="KW-0413">Isomerase</keyword>
<dbReference type="InterPro" id="IPR029066">
    <property type="entry name" value="PLP-binding_barrel"/>
</dbReference>
<dbReference type="Gene3D" id="2.40.37.20">
    <property type="entry name" value="D-serine dehydratase-like domain"/>
    <property type="match status" value="1"/>
</dbReference>
<keyword evidence="2" id="KW-0456">Lyase</keyword>
<feature type="domain" description="D-serine dehydratase-like" evidence="3">
    <location>
        <begin position="255"/>
        <end position="350"/>
    </location>
</feature>
<dbReference type="PANTHER" id="PTHR28004">
    <property type="entry name" value="ZGC:162816-RELATED"/>
    <property type="match status" value="1"/>
</dbReference>
<evidence type="ECO:0000313" key="5">
    <source>
        <dbReference type="Proteomes" id="UP001596047"/>
    </source>
</evidence>
<evidence type="ECO:0000313" key="4">
    <source>
        <dbReference type="EMBL" id="MFC5651101.1"/>
    </source>
</evidence>